<keyword evidence="9 11" id="KW-0472">Membrane</keyword>
<keyword evidence="10 11" id="KW-0998">Cell outer membrane</keyword>
<keyword evidence="7" id="KW-0406">Ion transport</keyword>
<keyword evidence="16" id="KW-1185">Reference proteome</keyword>
<keyword evidence="4" id="KW-0410">Iron transport</keyword>
<evidence type="ECO:0000256" key="6">
    <source>
        <dbReference type="ARBA" id="ARBA00023004"/>
    </source>
</evidence>
<evidence type="ECO:0000256" key="7">
    <source>
        <dbReference type="ARBA" id="ARBA00023065"/>
    </source>
</evidence>
<keyword evidence="2 11" id="KW-0813">Transport</keyword>
<name>A0ABW4Y6K5_9GAMM</name>
<dbReference type="InterPro" id="IPR036942">
    <property type="entry name" value="Beta-barrel_TonB_sf"/>
</dbReference>
<dbReference type="InterPro" id="IPR012910">
    <property type="entry name" value="Plug_dom"/>
</dbReference>
<dbReference type="Proteomes" id="UP001597337">
    <property type="component" value="Unassembled WGS sequence"/>
</dbReference>
<dbReference type="EMBL" id="JBHUHX010000004">
    <property type="protein sequence ID" value="MFD2110573.1"/>
    <property type="molecule type" value="Genomic_DNA"/>
</dbReference>
<proteinExistence type="inferred from homology"/>
<protein>
    <submittedName>
        <fullName evidence="15">TonB-dependent receptor</fullName>
    </submittedName>
</protein>
<keyword evidence="8 12" id="KW-0798">TonB box</keyword>
<evidence type="ECO:0000256" key="11">
    <source>
        <dbReference type="PROSITE-ProRule" id="PRU01360"/>
    </source>
</evidence>
<gene>
    <name evidence="15" type="ORF">ACFSJC_01810</name>
</gene>
<comment type="caution">
    <text evidence="15">The sequence shown here is derived from an EMBL/GenBank/DDBJ whole genome shotgun (WGS) entry which is preliminary data.</text>
</comment>
<comment type="similarity">
    <text evidence="11 12">Belongs to the TonB-dependent receptor family.</text>
</comment>
<feature type="domain" description="TonB-dependent receptor-like beta-barrel" evidence="13">
    <location>
        <begin position="288"/>
        <end position="703"/>
    </location>
</feature>
<evidence type="ECO:0000256" key="10">
    <source>
        <dbReference type="ARBA" id="ARBA00023237"/>
    </source>
</evidence>
<organism evidence="15 16">
    <name type="scientific">Thiorhodococcus fuscus</name>
    <dbReference type="NCBI Taxonomy" id="527200"/>
    <lineage>
        <taxon>Bacteria</taxon>
        <taxon>Pseudomonadati</taxon>
        <taxon>Pseudomonadota</taxon>
        <taxon>Gammaproteobacteria</taxon>
        <taxon>Chromatiales</taxon>
        <taxon>Chromatiaceae</taxon>
        <taxon>Thiorhodococcus</taxon>
    </lineage>
</organism>
<evidence type="ECO:0000256" key="2">
    <source>
        <dbReference type="ARBA" id="ARBA00022448"/>
    </source>
</evidence>
<dbReference type="PROSITE" id="PS52016">
    <property type="entry name" value="TONB_DEPENDENT_REC_3"/>
    <property type="match status" value="1"/>
</dbReference>
<evidence type="ECO:0000256" key="8">
    <source>
        <dbReference type="ARBA" id="ARBA00023077"/>
    </source>
</evidence>
<dbReference type="InterPro" id="IPR039426">
    <property type="entry name" value="TonB-dep_rcpt-like"/>
</dbReference>
<evidence type="ECO:0000259" key="14">
    <source>
        <dbReference type="Pfam" id="PF07715"/>
    </source>
</evidence>
<evidence type="ECO:0000256" key="4">
    <source>
        <dbReference type="ARBA" id="ARBA00022496"/>
    </source>
</evidence>
<accession>A0ABW4Y6K5</accession>
<dbReference type="InterPro" id="IPR000531">
    <property type="entry name" value="Beta-barrel_TonB"/>
</dbReference>
<dbReference type="Pfam" id="PF07715">
    <property type="entry name" value="Plug"/>
    <property type="match status" value="1"/>
</dbReference>
<dbReference type="PANTHER" id="PTHR32552">
    <property type="entry name" value="FERRICHROME IRON RECEPTOR-RELATED"/>
    <property type="match status" value="1"/>
</dbReference>
<sequence>MIRRDAGGPDPRLLPVLDGFRLQPIALATIGALSLGGAGHALADAPTDSEAEAAVILDTMTVTARRSAELAKDIPFSLTTVGGEQVEERRLHSLSQLLQQVPSVDFVSNMGMSNRTLRIRGVGALQKVSGDDTSVVINLDGLPLSATSSTMSLLDIDRVEVLKGPQGTLFGRNSEAGAVNITTRRPTRWTEGYVRGEVGEDNYWMLEAAVGGPLSETLSARLAARTSQMDSFVTDVADGEPVVRPRDQAFRGSLLWEPSAGTSLLITAGHEEQKDSDVDYLLYPYSDSPEVDQPSGGISDEHRMDRFTAEFNYELEHAVLTILSGYSKSDNENTTPIYEGLTYQRLVGMKPDARWTTQSDETIYNDEIRLSSKPGAELFWVTGLNYYYSDRTWDNRNTYDNYYPSNPYNATIDRDFTTESFALFGETTIPIPNLERLKLTLGARYTWEDKDYQAKWRANDSNPSPLRVASDDQSLSDDYLTGRIALGYALTEETNLYGLFARGYKSGGFNQEGTNFTYGEEDPAYKAATVNTLETGFKFESADGRFGLNGALFYNLVKDDHLLGFDPQSMATLVENYDTESKGVELEGVWRVGDGLTLSGALTYLDAHILVDGDDSASAVKDGNEVPEVPNWGASVSINYIKPLPPFLGLGAPVLNTELTNRYVGSRPADPQNNFDLDAYNKLDLRVGLQEKGVEFYVWAENLLDADYDLYGYHIAPYYPGGLDARIGYPGRPRSVGLGVSYMF</sequence>
<dbReference type="Gene3D" id="2.40.170.20">
    <property type="entry name" value="TonB-dependent receptor, beta-barrel domain"/>
    <property type="match status" value="1"/>
</dbReference>
<dbReference type="CDD" id="cd01347">
    <property type="entry name" value="ligand_gated_channel"/>
    <property type="match status" value="1"/>
</dbReference>
<evidence type="ECO:0000256" key="5">
    <source>
        <dbReference type="ARBA" id="ARBA00022692"/>
    </source>
</evidence>
<dbReference type="SUPFAM" id="SSF56935">
    <property type="entry name" value="Porins"/>
    <property type="match status" value="1"/>
</dbReference>
<keyword evidence="6" id="KW-0408">Iron</keyword>
<keyword evidence="15" id="KW-0675">Receptor</keyword>
<dbReference type="RefSeq" id="WP_386022353.1">
    <property type="nucleotide sequence ID" value="NZ_JBHUHX010000004.1"/>
</dbReference>
<evidence type="ECO:0000256" key="1">
    <source>
        <dbReference type="ARBA" id="ARBA00004571"/>
    </source>
</evidence>
<dbReference type="Pfam" id="PF00593">
    <property type="entry name" value="TonB_dep_Rec_b-barrel"/>
    <property type="match status" value="1"/>
</dbReference>
<evidence type="ECO:0000256" key="9">
    <source>
        <dbReference type="ARBA" id="ARBA00023136"/>
    </source>
</evidence>
<evidence type="ECO:0000313" key="16">
    <source>
        <dbReference type="Proteomes" id="UP001597337"/>
    </source>
</evidence>
<reference evidence="16" key="1">
    <citation type="journal article" date="2019" name="Int. J. Syst. Evol. Microbiol.">
        <title>The Global Catalogue of Microorganisms (GCM) 10K type strain sequencing project: providing services to taxonomists for standard genome sequencing and annotation.</title>
        <authorList>
            <consortium name="The Broad Institute Genomics Platform"/>
            <consortium name="The Broad Institute Genome Sequencing Center for Infectious Disease"/>
            <person name="Wu L."/>
            <person name="Ma J."/>
        </authorList>
    </citation>
    <scope>NUCLEOTIDE SEQUENCE [LARGE SCALE GENOMIC DNA]</scope>
    <source>
        <strain evidence="16">KACC 12597</strain>
    </source>
</reference>
<keyword evidence="5 11" id="KW-0812">Transmembrane</keyword>
<dbReference type="PANTHER" id="PTHR32552:SF81">
    <property type="entry name" value="TONB-DEPENDENT OUTER MEMBRANE RECEPTOR"/>
    <property type="match status" value="1"/>
</dbReference>
<evidence type="ECO:0000256" key="12">
    <source>
        <dbReference type="RuleBase" id="RU003357"/>
    </source>
</evidence>
<keyword evidence="3 11" id="KW-1134">Transmembrane beta strand</keyword>
<comment type="subcellular location">
    <subcellularLocation>
        <location evidence="1 11">Cell outer membrane</location>
        <topology evidence="1 11">Multi-pass membrane protein</topology>
    </subcellularLocation>
</comment>
<feature type="domain" description="TonB-dependent receptor plug" evidence="14">
    <location>
        <begin position="72"/>
        <end position="177"/>
    </location>
</feature>
<evidence type="ECO:0000259" key="13">
    <source>
        <dbReference type="Pfam" id="PF00593"/>
    </source>
</evidence>
<evidence type="ECO:0000313" key="15">
    <source>
        <dbReference type="EMBL" id="MFD2110573.1"/>
    </source>
</evidence>
<evidence type="ECO:0000256" key="3">
    <source>
        <dbReference type="ARBA" id="ARBA00022452"/>
    </source>
</evidence>